<dbReference type="GO" id="GO:0046522">
    <property type="term" value="F:S-methyl-5-thioribose kinase activity"/>
    <property type="evidence" value="ECO:0007669"/>
    <property type="project" value="UniProtKB-EC"/>
</dbReference>
<dbReference type="RefSeq" id="WP_115604599.1">
    <property type="nucleotide sequence ID" value="NZ_AP026806.1"/>
</dbReference>
<dbReference type="NCBIfam" id="TIGR01767">
    <property type="entry name" value="MTRK"/>
    <property type="match status" value="1"/>
</dbReference>
<keyword evidence="5" id="KW-0547">Nucleotide-binding</keyword>
<dbReference type="GO" id="GO:0005524">
    <property type="term" value="F:ATP binding"/>
    <property type="evidence" value="ECO:0007669"/>
    <property type="project" value="UniProtKB-KW"/>
</dbReference>
<dbReference type="SUPFAM" id="SSF56112">
    <property type="entry name" value="Protein kinase-like (PK-like)"/>
    <property type="match status" value="1"/>
</dbReference>
<feature type="domain" description="Aminoglycoside phosphotransferase" evidence="8">
    <location>
        <begin position="225"/>
        <end position="273"/>
    </location>
</feature>
<dbReference type="PANTHER" id="PTHR34273:SF2">
    <property type="entry name" value="METHYLTHIORIBOSE KINASE"/>
    <property type="match status" value="1"/>
</dbReference>
<dbReference type="AlphaFoldDB" id="A0A4Q0VEA2"/>
<evidence type="ECO:0000313" key="10">
    <source>
        <dbReference type="Proteomes" id="UP000290921"/>
    </source>
</evidence>
<dbReference type="InterPro" id="IPR011009">
    <property type="entry name" value="Kinase-like_dom_sf"/>
</dbReference>
<dbReference type="Proteomes" id="UP000290921">
    <property type="component" value="Unassembled WGS sequence"/>
</dbReference>
<dbReference type="Gene3D" id="3.30.200.20">
    <property type="entry name" value="Phosphorylase Kinase, domain 1"/>
    <property type="match status" value="1"/>
</dbReference>
<accession>A0A4Q0VEA2</accession>
<dbReference type="EMBL" id="QMAP01000001">
    <property type="protein sequence ID" value="RXI50534.1"/>
    <property type="molecule type" value="Genomic_DNA"/>
</dbReference>
<comment type="caution">
    <text evidence="9">The sequence shown here is derived from an EMBL/GenBank/DDBJ whole genome shotgun (WGS) entry which is preliminary data.</text>
</comment>
<evidence type="ECO:0000256" key="7">
    <source>
        <dbReference type="ARBA" id="ARBA00022840"/>
    </source>
</evidence>
<evidence type="ECO:0000313" key="9">
    <source>
        <dbReference type="EMBL" id="RXI50534.1"/>
    </source>
</evidence>
<dbReference type="EC" id="2.7.1.100" evidence="3"/>
<dbReference type="PIRSF" id="PIRSF031134">
    <property type="entry name" value="MTRK"/>
    <property type="match status" value="1"/>
</dbReference>
<organism evidence="9 10">
    <name type="scientific">Clostridium tetani</name>
    <dbReference type="NCBI Taxonomy" id="1513"/>
    <lineage>
        <taxon>Bacteria</taxon>
        <taxon>Bacillati</taxon>
        <taxon>Bacillota</taxon>
        <taxon>Clostridia</taxon>
        <taxon>Eubacteriales</taxon>
        <taxon>Clostridiaceae</taxon>
        <taxon>Clostridium</taxon>
    </lineage>
</organism>
<keyword evidence="4 9" id="KW-0808">Transferase</keyword>
<reference evidence="9 10" key="1">
    <citation type="submission" date="2018-06" db="EMBL/GenBank/DDBJ databases">
        <title>Genome conservation of Clostridium tetani.</title>
        <authorList>
            <person name="Bruggemann H."/>
            <person name="Popoff M.R."/>
        </authorList>
    </citation>
    <scope>NUCLEOTIDE SEQUENCE [LARGE SCALE GENOMIC DNA]</scope>
    <source>
        <strain evidence="9 10">2017.061</strain>
    </source>
</reference>
<comment type="subunit">
    <text evidence="2">Homodimer.</text>
</comment>
<dbReference type="Pfam" id="PF01636">
    <property type="entry name" value="APH"/>
    <property type="match status" value="1"/>
</dbReference>
<sequence length="403" mass="46755">MSRFDSHFRMETEDAILYAKEKLGIFDEHAKLQAEEIGDGNINYVFKVWDVNTKKSVIIKHADIFLRSSGRELDVDRNRIEAEVLMLQGILAPGLVPKVYKYDSVMCNLSMEDISDHRNLRKELLKRNTFPSFAEHITTFIVDTLLPTTDLVMDSGEKKDNVKKYINKDLCKISEDLVFTEPFIDYKGRNTVLEENIEFVKRQLYEDKELILEAGKLKNNFMNNSQALIHGDLHSGSIFVNEESTKILDPEFAFYGPIGYDLGNVIGNLFFAWANAYVTEDGKEVEEFTIWIEKTIENILELFKEKFIKKYKEIVTDVMAKEEYYMNWYLHSILSDTAGQVGLEIIRRVVGDSKVLDITSITDINKRVKAERILILSAKTFIKNRHKIKTGKRYVEIFNSNMY</sequence>
<proteinExistence type="inferred from homology"/>
<name>A0A4Q0VEA2_CLOTA</name>
<evidence type="ECO:0000256" key="3">
    <source>
        <dbReference type="ARBA" id="ARBA00012128"/>
    </source>
</evidence>
<evidence type="ECO:0000256" key="1">
    <source>
        <dbReference type="ARBA" id="ARBA00010165"/>
    </source>
</evidence>
<dbReference type="GO" id="GO:0009086">
    <property type="term" value="P:methionine biosynthetic process"/>
    <property type="evidence" value="ECO:0007669"/>
    <property type="project" value="InterPro"/>
</dbReference>
<keyword evidence="6 9" id="KW-0418">Kinase</keyword>
<protein>
    <recommendedName>
        <fullName evidence="3">S-methyl-5-thioribose kinase</fullName>
        <ecNumber evidence="3">2.7.1.100</ecNumber>
    </recommendedName>
</protein>
<keyword evidence="7" id="KW-0067">ATP-binding</keyword>
<evidence type="ECO:0000256" key="4">
    <source>
        <dbReference type="ARBA" id="ARBA00022679"/>
    </source>
</evidence>
<gene>
    <name evidence="9" type="ORF">DP130_00755</name>
</gene>
<evidence type="ECO:0000256" key="6">
    <source>
        <dbReference type="ARBA" id="ARBA00022777"/>
    </source>
</evidence>
<evidence type="ECO:0000256" key="2">
    <source>
        <dbReference type="ARBA" id="ARBA00011738"/>
    </source>
</evidence>
<comment type="similarity">
    <text evidence="1">Belongs to the methylthioribose kinase family.</text>
</comment>
<dbReference type="InterPro" id="IPR009212">
    <property type="entry name" value="Methylthioribose_kinase"/>
</dbReference>
<dbReference type="Gene3D" id="3.90.1200.10">
    <property type="match status" value="1"/>
</dbReference>
<evidence type="ECO:0000256" key="5">
    <source>
        <dbReference type="ARBA" id="ARBA00022741"/>
    </source>
</evidence>
<evidence type="ECO:0000259" key="8">
    <source>
        <dbReference type="Pfam" id="PF01636"/>
    </source>
</evidence>
<dbReference type="PANTHER" id="PTHR34273">
    <property type="entry name" value="METHYLTHIORIBOSE KINASE"/>
    <property type="match status" value="1"/>
</dbReference>
<dbReference type="InterPro" id="IPR002575">
    <property type="entry name" value="Aminoglycoside_PTrfase"/>
</dbReference>